<evidence type="ECO:0000313" key="1">
    <source>
        <dbReference type="EMBL" id="KAJ8106818.1"/>
    </source>
</evidence>
<organism evidence="1 2">
    <name type="scientific">Boeremia exigua</name>
    <dbReference type="NCBI Taxonomy" id="749465"/>
    <lineage>
        <taxon>Eukaryota</taxon>
        <taxon>Fungi</taxon>
        <taxon>Dikarya</taxon>
        <taxon>Ascomycota</taxon>
        <taxon>Pezizomycotina</taxon>
        <taxon>Dothideomycetes</taxon>
        <taxon>Pleosporomycetidae</taxon>
        <taxon>Pleosporales</taxon>
        <taxon>Pleosporineae</taxon>
        <taxon>Didymellaceae</taxon>
        <taxon>Boeremia</taxon>
    </lineage>
</organism>
<keyword evidence="2" id="KW-1185">Reference proteome</keyword>
<accession>A0ACC2HVV1</accession>
<comment type="caution">
    <text evidence="1">The sequence shown here is derived from an EMBL/GenBank/DDBJ whole genome shotgun (WGS) entry which is preliminary data.</text>
</comment>
<reference evidence="1" key="1">
    <citation type="submission" date="2022-11" db="EMBL/GenBank/DDBJ databases">
        <title>Genome Sequence of Boeremia exigua.</title>
        <authorList>
            <person name="Buettner E."/>
        </authorList>
    </citation>
    <scope>NUCLEOTIDE SEQUENCE</scope>
    <source>
        <strain evidence="1">CU02</strain>
    </source>
</reference>
<name>A0ACC2HVV1_9PLEO</name>
<evidence type="ECO:0000313" key="2">
    <source>
        <dbReference type="Proteomes" id="UP001153331"/>
    </source>
</evidence>
<protein>
    <submittedName>
        <fullName evidence="1">Uncharacterized protein</fullName>
    </submittedName>
</protein>
<proteinExistence type="predicted"/>
<sequence length="549" mass="62743">MSQISTLVLSDGRKRIRSPSKPFQSAAFGTKSASSKYDSSEAEEPDSRQTTKLMEDDNDSLKGVTKFDQRFFLEDKSAYDMDVETDKVDKDQFVSGGERIVDSTQSTPYITDTGIRTQQEHLESYTKEAGVSHSTFLKKHTISRDQTAASDFEVQRLLATVKALNHHTDANHTDTGPSWRDFRQQGKSPFTSRPRDKYKEALEQTHQGQAVLGRNQWLIERVPLPTREPPIPINAQSSGTMHTSDLASSRGGITAQNHSQSDLIDQLLKRIDDLEGIGNRKESDVVRGSTLHRFKVLHVLDQKIKCLEEPTWAFEQNNRVRLKPESPLIDLDTYLRRNEDVSFLVYKLYESPSVSVADLAERFETGVLPAPEPTHEYIDIRSEELKVALNAFMGSTGAVDDKFSHGSNIHAPFMFWYQGRSDYKAMSRLRPKYRVQLEFLTNWIETNYAARYDQFDEMTSRGRISHAFVEHMYSTGDVVVHKDHEKTTAYRLQGRVPLNRQSKGRSHNAYAFDNALEFKPGESRESSRQPAWTWTIPCWTIVYDGKFYS</sequence>
<dbReference type="EMBL" id="JAPHNI010001070">
    <property type="protein sequence ID" value="KAJ8106818.1"/>
    <property type="molecule type" value="Genomic_DNA"/>
</dbReference>
<dbReference type="Proteomes" id="UP001153331">
    <property type="component" value="Unassembled WGS sequence"/>
</dbReference>
<gene>
    <name evidence="1" type="ORF">OPT61_g9290</name>
</gene>